<dbReference type="Gene3D" id="3.40.50.150">
    <property type="entry name" value="Vaccinia Virus protein VP39"/>
    <property type="match status" value="1"/>
</dbReference>
<dbReference type="EMBL" id="CP071793">
    <property type="protein sequence ID" value="QTD53657.1"/>
    <property type="molecule type" value="Genomic_DNA"/>
</dbReference>
<dbReference type="RefSeq" id="WP_237383760.1">
    <property type="nucleotide sequence ID" value="NZ_CP071793.1"/>
</dbReference>
<gene>
    <name evidence="2" type="ORF">J3U87_14480</name>
</gene>
<feature type="region of interest" description="Disordered" evidence="1">
    <location>
        <begin position="1"/>
        <end position="20"/>
    </location>
</feature>
<dbReference type="InterPro" id="IPR029063">
    <property type="entry name" value="SAM-dependent_MTases_sf"/>
</dbReference>
<dbReference type="SUPFAM" id="SSF53335">
    <property type="entry name" value="S-adenosyl-L-methionine-dependent methyltransferases"/>
    <property type="match status" value="1"/>
</dbReference>
<dbReference type="Proteomes" id="UP000663929">
    <property type="component" value="Chromosome"/>
</dbReference>
<keyword evidence="2" id="KW-0808">Transferase</keyword>
<dbReference type="GO" id="GO:0032259">
    <property type="term" value="P:methylation"/>
    <property type="evidence" value="ECO:0007669"/>
    <property type="project" value="UniProtKB-KW"/>
</dbReference>
<dbReference type="CDD" id="cd02440">
    <property type="entry name" value="AdoMet_MTases"/>
    <property type="match status" value="1"/>
</dbReference>
<evidence type="ECO:0000256" key="1">
    <source>
        <dbReference type="SAM" id="MobiDB-lite"/>
    </source>
</evidence>
<protein>
    <submittedName>
        <fullName evidence="2">Class I SAM-dependent methyltransferase</fullName>
    </submittedName>
</protein>
<proteinExistence type="predicted"/>
<dbReference type="GO" id="GO:0008168">
    <property type="term" value="F:methyltransferase activity"/>
    <property type="evidence" value="ECO:0007669"/>
    <property type="project" value="UniProtKB-KW"/>
</dbReference>
<keyword evidence="3" id="KW-1185">Reference proteome</keyword>
<evidence type="ECO:0000313" key="3">
    <source>
        <dbReference type="Proteomes" id="UP000663929"/>
    </source>
</evidence>
<dbReference type="PANTHER" id="PTHR43861">
    <property type="entry name" value="TRANS-ACONITATE 2-METHYLTRANSFERASE-RELATED"/>
    <property type="match status" value="1"/>
</dbReference>
<keyword evidence="2" id="KW-0489">Methyltransferase</keyword>
<dbReference type="Pfam" id="PF13489">
    <property type="entry name" value="Methyltransf_23"/>
    <property type="match status" value="1"/>
</dbReference>
<sequence>MMDTRFKPFQPTPSPAPESDYRAERPCPICGSWESRSVLHMSDFQFFSDAPNLCKRADIHHVQCRRCFALFMNPCYTEAGFRVLFAEAGMTYGSSGMRQSEQMGWLEERGLLEQGFTYLDVGCAAGSFIAALPAEVNAVGVDIDADAVARAQERLGGETRRFVAADFEKLTWDEPVDVITMFHVLEHLPKPITVLERLRALASAETRLVVEVPLLEKGKTNDINGFLTPSHLTHFSRTSLTMCLHRSGWRLVDATDQPDYNGYRVLAEPAEPNATDRPCQDDIATLYDYLADWNANLHRCAQRLVRQLDAEYLVIRGGGMHTEFIYQLLPLFHMEHSGTKARGYAILDGDPKKQGRHWRGIPILPPTCIGDFDWGSTQMLISSYGHQEAMIEEALAAGVPRERIIALYDFIRRY</sequence>
<reference evidence="2" key="1">
    <citation type="submission" date="2021-03" db="EMBL/GenBank/DDBJ databases">
        <title>Acanthopleuribacteraceae sp. M133.</title>
        <authorList>
            <person name="Wang G."/>
        </authorList>
    </citation>
    <scope>NUCLEOTIDE SEQUENCE</scope>
    <source>
        <strain evidence="2">M133</strain>
    </source>
</reference>
<name>A0A8A4TWC6_SULCO</name>
<accession>A0A8A4TWC6</accession>
<dbReference type="AlphaFoldDB" id="A0A8A4TWC6"/>
<dbReference type="KEGG" id="scor:J3U87_14480"/>
<organism evidence="2 3">
    <name type="scientific">Sulfidibacter corallicola</name>
    <dbReference type="NCBI Taxonomy" id="2818388"/>
    <lineage>
        <taxon>Bacteria</taxon>
        <taxon>Pseudomonadati</taxon>
        <taxon>Acidobacteriota</taxon>
        <taxon>Holophagae</taxon>
        <taxon>Acanthopleuribacterales</taxon>
        <taxon>Acanthopleuribacteraceae</taxon>
        <taxon>Sulfidibacter</taxon>
    </lineage>
</organism>
<evidence type="ECO:0000313" key="2">
    <source>
        <dbReference type="EMBL" id="QTD53657.1"/>
    </source>
</evidence>